<feature type="transmembrane region" description="Helical" evidence="13">
    <location>
        <begin position="77"/>
        <end position="97"/>
    </location>
</feature>
<keyword evidence="3 13" id="KW-0812">Transmembrane</keyword>
<evidence type="ECO:0000256" key="4">
    <source>
        <dbReference type="ARBA" id="ARBA00022812"/>
    </source>
</evidence>
<name>A0A9Q8QY81_9GAMA</name>
<evidence type="ECO:0000256" key="12">
    <source>
        <dbReference type="ARBA" id="ARBA00023180"/>
    </source>
</evidence>
<evidence type="ECO:0000256" key="1">
    <source>
        <dbReference type="ARBA" id="ARBA00003017"/>
    </source>
</evidence>
<organism evidence="14 15">
    <name type="scientific">Saguinine gammaherpesvirus 1</name>
    <dbReference type="NCBI Taxonomy" id="2169901"/>
    <lineage>
        <taxon>Viruses</taxon>
        <taxon>Duplodnaviria</taxon>
        <taxon>Heunggongvirae</taxon>
        <taxon>Peploviricota</taxon>
        <taxon>Herviviricetes</taxon>
        <taxon>Herpesvirales</taxon>
        <taxon>Orthoherpesviridae</taxon>
        <taxon>Gammaherpesvirinae</taxon>
    </lineage>
</organism>
<keyword evidence="12" id="KW-0325">Glycoprotein</keyword>
<keyword evidence="5" id="KW-0946">Virion</keyword>
<evidence type="ECO:0000256" key="10">
    <source>
        <dbReference type="ARBA" id="ARBA00023136"/>
    </source>
</evidence>
<feature type="transmembrane region" description="Helical" evidence="13">
    <location>
        <begin position="150"/>
        <end position="169"/>
    </location>
</feature>
<reference evidence="14" key="1">
    <citation type="submission" date="2021-09" db="EMBL/GenBank/DDBJ databases">
        <title>The complete genome of the Saguinine gammaherpesvirus 1 (SgGHV-1).</title>
        <authorList>
            <person name="Marti-Carreras J."/>
            <person name="Maes P."/>
        </authorList>
    </citation>
    <scope>NUCLEOTIDE SEQUENCE</scope>
    <source>
        <strain evidence="14">S338D</strain>
    </source>
</reference>
<evidence type="ECO:0000313" key="14">
    <source>
        <dbReference type="EMBL" id="UNP64483.1"/>
    </source>
</evidence>
<evidence type="ECO:0000256" key="3">
    <source>
        <dbReference type="ARBA" id="ARBA00022692"/>
    </source>
</evidence>
<evidence type="ECO:0000256" key="9">
    <source>
        <dbReference type="ARBA" id="ARBA00023046"/>
    </source>
</evidence>
<evidence type="ECO:0000256" key="6">
    <source>
        <dbReference type="ARBA" id="ARBA00022870"/>
    </source>
</evidence>
<keyword evidence="9" id="KW-1039">Host endosome</keyword>
<dbReference type="HAMAP" id="MF_04035">
    <property type="entry name" value="HSV_GM"/>
    <property type="match status" value="1"/>
</dbReference>
<keyword evidence="2" id="KW-1048">Host nucleus</keyword>
<accession>A0A9Q8QY81</accession>
<dbReference type="EMBL" id="OK337614">
    <property type="protein sequence ID" value="UNP64483.1"/>
    <property type="molecule type" value="Genomic_DNA"/>
</dbReference>
<evidence type="ECO:0000256" key="2">
    <source>
        <dbReference type="ARBA" id="ARBA00022562"/>
    </source>
</evidence>
<keyword evidence="6" id="KW-1043">Host membrane</keyword>
<feature type="transmembrane region" description="Helical" evidence="13">
    <location>
        <begin position="118"/>
        <end position="138"/>
    </location>
</feature>
<feature type="transmembrane region" description="Helical" evidence="13">
    <location>
        <begin position="209"/>
        <end position="234"/>
    </location>
</feature>
<comment type="function">
    <text evidence="1">Envelope glycoprotein important for virion assembly and egress. Plays a role in the correct incorporation of gH-gL into virion membrane. Directs the glycoprotein N (gN) to the host trans-Golgi network.</text>
</comment>
<evidence type="ECO:0000256" key="8">
    <source>
        <dbReference type="ARBA" id="ARBA00022989"/>
    </source>
</evidence>
<keyword evidence="4" id="KW-1040">Host Golgi apparatus</keyword>
<sequence length="365" mass="41751">MHASKSDLFVLRTWIKLIIIMTCMLILEITVPIAATFPNIGFPCYFSTIVDYNSLNLTQRNTAKHLTPTLFLETPEMYVYITWSTIVDALVVVYYMSSLYGILKAKKTHIHTMTCLQNWMVVTGNPSVLFLGILRMWTIQLFVHTLSYKHIFLAAFVYAAHLFISILHVQGMVSRNSSKAQFDLQNKEIPTQTFLECVLKSWKPIYINIYMSLLALEMLVFSLSFMMAICNSFYMLVSDAVFGAINLFLILTVIWYLNLELFVARYLKVHIGFYAGVFVGYIILLLPVLRYDKVFVAANLHQAITINITAIPVISLIALLLRAWKLCTSSQKYKYSQLPPKRTSSPKVHKSAIMEPCSSDEEDIL</sequence>
<dbReference type="Proteomes" id="UP001142430">
    <property type="component" value="Segment"/>
</dbReference>
<feature type="transmembrane region" description="Helical" evidence="13">
    <location>
        <begin position="271"/>
        <end position="291"/>
    </location>
</feature>
<evidence type="ECO:0000313" key="15">
    <source>
        <dbReference type="Proteomes" id="UP001142430"/>
    </source>
</evidence>
<feature type="transmembrane region" description="Helical" evidence="13">
    <location>
        <begin position="240"/>
        <end position="259"/>
    </location>
</feature>
<evidence type="ECO:0000256" key="5">
    <source>
        <dbReference type="ARBA" id="ARBA00022844"/>
    </source>
</evidence>
<keyword evidence="7" id="KW-0261">Viral envelope protein</keyword>
<protein>
    <submittedName>
        <fullName evidence="14">Glycoprotein M</fullName>
    </submittedName>
</protein>
<dbReference type="InterPro" id="IPR000785">
    <property type="entry name" value="Herpes_glycop_M"/>
</dbReference>
<feature type="transmembrane region" description="Helical" evidence="13">
    <location>
        <begin position="14"/>
        <end position="37"/>
    </location>
</feature>
<evidence type="ECO:0000256" key="11">
    <source>
        <dbReference type="ARBA" id="ARBA00023157"/>
    </source>
</evidence>
<keyword evidence="10 13" id="KW-0472">Membrane</keyword>
<proteinExistence type="inferred from homology"/>
<dbReference type="GO" id="GO:0019031">
    <property type="term" value="C:viral envelope"/>
    <property type="evidence" value="ECO:0007669"/>
    <property type="project" value="UniProtKB-KW"/>
</dbReference>
<dbReference type="Pfam" id="PF01528">
    <property type="entry name" value="Herpes_glycop"/>
    <property type="match status" value="1"/>
</dbReference>
<dbReference type="PRINTS" id="PR00333">
    <property type="entry name" value="HSVINTEGRLMP"/>
</dbReference>
<keyword evidence="8 13" id="KW-1133">Transmembrane helix</keyword>
<evidence type="ECO:0000256" key="7">
    <source>
        <dbReference type="ARBA" id="ARBA00022879"/>
    </source>
</evidence>
<feature type="transmembrane region" description="Helical" evidence="13">
    <location>
        <begin position="303"/>
        <end position="324"/>
    </location>
</feature>
<evidence type="ECO:0000256" key="13">
    <source>
        <dbReference type="SAM" id="Phobius"/>
    </source>
</evidence>
<keyword evidence="11" id="KW-1015">Disulfide bond</keyword>